<sequence>METLFEHDFLYTAGIYSVVVMAIVVFLAVFEMVTRYKTWDEIQNGNVAVAMATGGKIFGVANVFRYSVEANDTVFTMLAWGVYGFVLLLFVYFIFEFLTPKFKVDAELKNGNRAVGLISLILSIALSYVIGASIRS</sequence>
<proteinExistence type="inferred from homology"/>
<evidence type="ECO:0000256" key="1">
    <source>
        <dbReference type="ARBA" id="ARBA00004651"/>
    </source>
</evidence>
<keyword evidence="6 7" id="KW-0472">Membrane</keyword>
<reference evidence="8 9" key="1">
    <citation type="submission" date="2018-10" db="EMBL/GenBank/DDBJ databases">
        <title>Bacillus Keqinensis sp. nov., a moderately halophilic bacterium isolated from a saline-alkaline lake.</title>
        <authorList>
            <person name="Wang H."/>
        </authorList>
    </citation>
    <scope>NUCLEOTIDE SEQUENCE [LARGE SCALE GENOMIC DNA]</scope>
    <source>
        <strain evidence="8 9">KQ-3</strain>
    </source>
</reference>
<dbReference type="GO" id="GO:0005886">
    <property type="term" value="C:plasma membrane"/>
    <property type="evidence" value="ECO:0007669"/>
    <property type="project" value="UniProtKB-SubCell"/>
</dbReference>
<keyword evidence="3" id="KW-1003">Cell membrane</keyword>
<gene>
    <name evidence="8" type="ORF">EBO34_10220</name>
</gene>
<dbReference type="AlphaFoldDB" id="A0A3M7TZU6"/>
<dbReference type="PANTHER" id="PTHR40043">
    <property type="entry name" value="UPF0719 INNER MEMBRANE PROTEIN YJFL"/>
    <property type="match status" value="1"/>
</dbReference>
<feature type="transmembrane region" description="Helical" evidence="7">
    <location>
        <begin position="13"/>
        <end position="33"/>
    </location>
</feature>
<name>A0A3M7TZU6_9BACI</name>
<evidence type="ECO:0000256" key="4">
    <source>
        <dbReference type="ARBA" id="ARBA00022692"/>
    </source>
</evidence>
<dbReference type="InterPro" id="IPR007140">
    <property type="entry name" value="DUF350"/>
</dbReference>
<feature type="transmembrane region" description="Helical" evidence="7">
    <location>
        <begin position="45"/>
        <end position="68"/>
    </location>
</feature>
<organism evidence="8 9">
    <name type="scientific">Alteribacter keqinensis</name>
    <dbReference type="NCBI Taxonomy" id="2483800"/>
    <lineage>
        <taxon>Bacteria</taxon>
        <taxon>Bacillati</taxon>
        <taxon>Bacillota</taxon>
        <taxon>Bacilli</taxon>
        <taxon>Bacillales</taxon>
        <taxon>Bacillaceae</taxon>
        <taxon>Alteribacter</taxon>
    </lineage>
</organism>
<keyword evidence="9" id="KW-1185">Reference proteome</keyword>
<keyword evidence="5 7" id="KW-1133">Transmembrane helix</keyword>
<dbReference type="Proteomes" id="UP000278746">
    <property type="component" value="Unassembled WGS sequence"/>
</dbReference>
<evidence type="ECO:0000256" key="6">
    <source>
        <dbReference type="ARBA" id="ARBA00023136"/>
    </source>
</evidence>
<dbReference type="EMBL" id="RHIB01000001">
    <property type="protein sequence ID" value="RNA70274.1"/>
    <property type="molecule type" value="Genomic_DNA"/>
</dbReference>
<comment type="subcellular location">
    <subcellularLocation>
        <location evidence="1">Cell membrane</location>
        <topology evidence="1">Multi-pass membrane protein</topology>
    </subcellularLocation>
</comment>
<keyword evidence="4 7" id="KW-0812">Transmembrane</keyword>
<evidence type="ECO:0000256" key="3">
    <source>
        <dbReference type="ARBA" id="ARBA00022475"/>
    </source>
</evidence>
<evidence type="ECO:0000256" key="2">
    <source>
        <dbReference type="ARBA" id="ARBA00005779"/>
    </source>
</evidence>
<evidence type="ECO:0000313" key="8">
    <source>
        <dbReference type="EMBL" id="RNA70274.1"/>
    </source>
</evidence>
<accession>A0A3M7TZU6</accession>
<dbReference type="PANTHER" id="PTHR40043:SF1">
    <property type="entry name" value="UPF0719 INNER MEMBRANE PROTEIN YJFL"/>
    <property type="match status" value="1"/>
</dbReference>
<dbReference type="Pfam" id="PF03994">
    <property type="entry name" value="DUF350"/>
    <property type="match status" value="1"/>
</dbReference>
<comment type="caution">
    <text evidence="8">The sequence shown here is derived from an EMBL/GenBank/DDBJ whole genome shotgun (WGS) entry which is preliminary data.</text>
</comment>
<feature type="transmembrane region" description="Helical" evidence="7">
    <location>
        <begin position="115"/>
        <end position="134"/>
    </location>
</feature>
<evidence type="ECO:0000313" key="9">
    <source>
        <dbReference type="Proteomes" id="UP000278746"/>
    </source>
</evidence>
<dbReference type="OrthoDB" id="2352756at2"/>
<protein>
    <submittedName>
        <fullName evidence="8">DUF350 domain-containing protein</fullName>
    </submittedName>
</protein>
<evidence type="ECO:0000256" key="7">
    <source>
        <dbReference type="SAM" id="Phobius"/>
    </source>
</evidence>
<dbReference type="RefSeq" id="WP_122897899.1">
    <property type="nucleotide sequence ID" value="NZ_RHIB01000001.1"/>
</dbReference>
<comment type="similarity">
    <text evidence="2">Belongs to the UPF0719 family.</text>
</comment>
<evidence type="ECO:0000256" key="5">
    <source>
        <dbReference type="ARBA" id="ARBA00022989"/>
    </source>
</evidence>
<feature type="transmembrane region" description="Helical" evidence="7">
    <location>
        <begin position="74"/>
        <end position="95"/>
    </location>
</feature>